<name>A0A0V8J3Z8_9BACL</name>
<proteinExistence type="predicted"/>
<comment type="caution">
    <text evidence="1">The sequence shown here is derived from an EMBL/GenBank/DDBJ whole genome shotgun (WGS) entry which is preliminary data.</text>
</comment>
<keyword evidence="2" id="KW-1185">Reference proteome</keyword>
<evidence type="ECO:0000313" key="1">
    <source>
        <dbReference type="EMBL" id="KSU81890.1"/>
    </source>
</evidence>
<dbReference type="Proteomes" id="UP000054099">
    <property type="component" value="Unassembled WGS sequence"/>
</dbReference>
<dbReference type="RefSeq" id="WP_061973637.1">
    <property type="nucleotide sequence ID" value="NZ_CP126109.1"/>
</dbReference>
<gene>
    <name evidence="1" type="ORF">AS030_16515</name>
</gene>
<sequence length="90" mass="10635">MRYFINMNREFKDEFGRVFTFDPIQCREKEDEIELMNELDTKDIGKPYIFPKNSVAEITKDEYDLLVSAIRSGVEGADTREEILAKYSRD</sequence>
<dbReference type="OrthoDB" id="2973538at2"/>
<protein>
    <submittedName>
        <fullName evidence="1">Uncharacterized protein</fullName>
    </submittedName>
</protein>
<organism evidence="1 2">
    <name type="scientific">Fictibacillus enclensis</name>
    <dbReference type="NCBI Taxonomy" id="1017270"/>
    <lineage>
        <taxon>Bacteria</taxon>
        <taxon>Bacillati</taxon>
        <taxon>Bacillota</taxon>
        <taxon>Bacilli</taxon>
        <taxon>Bacillales</taxon>
        <taxon>Fictibacillaceae</taxon>
        <taxon>Fictibacillus</taxon>
    </lineage>
</organism>
<dbReference type="AlphaFoldDB" id="A0A0V8J3Z8"/>
<evidence type="ECO:0000313" key="2">
    <source>
        <dbReference type="Proteomes" id="UP000054099"/>
    </source>
</evidence>
<reference evidence="1 2" key="1">
    <citation type="journal article" date="2014" name="Antonie Van Leeuwenhoek">
        <title>Fictibacillus enclensis sp. nov., isolated from marine sediment.</title>
        <authorList>
            <person name="Dastager S.G."/>
            <person name="Mawlankar R."/>
            <person name="Srinivasan K."/>
            <person name="Tang S.K."/>
            <person name="Lee J.C."/>
            <person name="Ramana V.V."/>
            <person name="Shouche Y.S."/>
        </authorList>
    </citation>
    <scope>NUCLEOTIDE SEQUENCE [LARGE SCALE GENOMIC DNA]</scope>
    <source>
        <strain evidence="1 2">NIO-1003</strain>
    </source>
</reference>
<accession>A0A0V8J3Z8</accession>
<dbReference type="EMBL" id="LNQN01000005">
    <property type="protein sequence ID" value="KSU81890.1"/>
    <property type="molecule type" value="Genomic_DNA"/>
</dbReference>